<feature type="region of interest" description="Disordered" evidence="1">
    <location>
        <begin position="106"/>
        <end position="129"/>
    </location>
</feature>
<proteinExistence type="predicted"/>
<dbReference type="InterPro" id="IPR026433">
    <property type="entry name" value="MarR_EPS"/>
</dbReference>
<reference evidence="2 3" key="1">
    <citation type="submission" date="2018-04" db="EMBL/GenBank/DDBJ databases">
        <title>Polynucleobacter sp. LimPoW16 genome.</title>
        <authorList>
            <person name="Hahn M.W."/>
        </authorList>
    </citation>
    <scope>NUCLEOTIDE SEQUENCE [LARGE SCALE GENOMIC DNA]</scope>
    <source>
        <strain evidence="2 3">LimPoW16</strain>
    </source>
</reference>
<sequence length="129" mass="14236">MPSDEIQLHVLRAIESNPGLTQRQLAQVLGVSLGKAHYCINALIDKGLVKMGNFSHNQKKMDYAYLLTPQGIKSKTALTTHFLQRKMAEYEALRLELERTTAVPQGHISAQQTAGTRIDEGASLSPAHQ</sequence>
<organism evidence="2 3">
    <name type="scientific">Polynucleobacter antarcticus</name>
    <dbReference type="NCBI Taxonomy" id="1743162"/>
    <lineage>
        <taxon>Bacteria</taxon>
        <taxon>Pseudomonadati</taxon>
        <taxon>Pseudomonadota</taxon>
        <taxon>Betaproteobacteria</taxon>
        <taxon>Burkholderiales</taxon>
        <taxon>Burkholderiaceae</taxon>
        <taxon>Polynucleobacter</taxon>
    </lineage>
</organism>
<dbReference type="EMBL" id="CP028941">
    <property type="protein sequence ID" value="QKM61895.1"/>
    <property type="molecule type" value="Genomic_DNA"/>
</dbReference>
<evidence type="ECO:0000256" key="1">
    <source>
        <dbReference type="SAM" id="MobiDB-lite"/>
    </source>
</evidence>
<dbReference type="Gene3D" id="1.10.10.10">
    <property type="entry name" value="Winged helix-like DNA-binding domain superfamily/Winged helix DNA-binding domain"/>
    <property type="match status" value="1"/>
</dbReference>
<accession>A0A6M9PSZ4</accession>
<gene>
    <name evidence="2" type="ORF">DCO16_01625</name>
</gene>
<dbReference type="NCBIfam" id="TIGR04176">
    <property type="entry name" value="MarR_EPS"/>
    <property type="match status" value="1"/>
</dbReference>
<evidence type="ECO:0000313" key="2">
    <source>
        <dbReference type="EMBL" id="QKM61895.1"/>
    </source>
</evidence>
<name>A0A6M9PSZ4_9BURK</name>
<dbReference type="KEGG" id="pani:DCO16_01625"/>
<keyword evidence="3" id="KW-1185">Reference proteome</keyword>
<dbReference type="InterPro" id="IPR036390">
    <property type="entry name" value="WH_DNA-bd_sf"/>
</dbReference>
<dbReference type="Pfam" id="PF13412">
    <property type="entry name" value="HTH_24"/>
    <property type="match status" value="1"/>
</dbReference>
<dbReference type="AlphaFoldDB" id="A0A6M9PSZ4"/>
<evidence type="ECO:0000313" key="3">
    <source>
        <dbReference type="Proteomes" id="UP000500806"/>
    </source>
</evidence>
<dbReference type="SUPFAM" id="SSF46785">
    <property type="entry name" value="Winged helix' DNA-binding domain"/>
    <property type="match status" value="1"/>
</dbReference>
<dbReference type="Proteomes" id="UP000500806">
    <property type="component" value="Chromosome"/>
</dbReference>
<dbReference type="InterPro" id="IPR036388">
    <property type="entry name" value="WH-like_DNA-bd_sf"/>
</dbReference>
<dbReference type="RefSeq" id="WP_173942047.1">
    <property type="nucleotide sequence ID" value="NZ_CBCSCD010000008.1"/>
</dbReference>
<protein>
    <submittedName>
        <fullName evidence="2">MarR family EPS-associated transcriptional regulator</fullName>
    </submittedName>
</protein>